<proteinExistence type="predicted"/>
<dbReference type="Proteomes" id="UP000259026">
    <property type="component" value="Segment"/>
</dbReference>
<sequence length="121" mass="13527">MIGDAQTRALNIALLERAASLIEEKGWWFKGITDGRGKLCIVDALRKAVNLGVQERSFTTTADRDAFIERKPQALALFLIIHLGLHPYPSPTTSLIEWNDAPDRTLQEVLDALRNTAKEMP</sequence>
<reference evidence="2" key="1">
    <citation type="submission" date="2018-07" db="EMBL/GenBank/DDBJ databases">
        <title>Giant CbK-like Caulobacter bacteriophages have genetically divergent genomes.</title>
        <authorList>
            <person name="Wilson K.M."/>
            <person name="Ely B."/>
        </authorList>
    </citation>
    <scope>NUCLEOTIDE SEQUENCE [LARGE SCALE GENOMIC DNA]</scope>
</reference>
<evidence type="ECO:0000313" key="1">
    <source>
        <dbReference type="EMBL" id="AXQ68893.1"/>
    </source>
</evidence>
<accession>A0A385EAS4</accession>
<reference evidence="1 2" key="2">
    <citation type="submission" date="2018-09" db="EMBL/GenBank/DDBJ databases">
        <title>Giant CbK-like Caulobacter bacteriophages have genetically divergent genomes.</title>
        <authorList>
            <person name="Wilson K."/>
            <person name="Ely B."/>
        </authorList>
    </citation>
    <scope>NUCLEOTIDE SEQUENCE [LARGE SCALE GENOMIC DNA]</scope>
</reference>
<dbReference type="EMBL" id="MH588545">
    <property type="protein sequence ID" value="AXQ68893.1"/>
    <property type="molecule type" value="Genomic_DNA"/>
</dbReference>
<organism evidence="1 2">
    <name type="scientific">Caulobacter phage CcrPW</name>
    <dbReference type="NCBI Taxonomy" id="2283271"/>
    <lineage>
        <taxon>Viruses</taxon>
        <taxon>Duplodnaviria</taxon>
        <taxon>Heunggongvirae</taxon>
        <taxon>Uroviricota</taxon>
        <taxon>Caudoviricetes</taxon>
        <taxon>Jeanschmidtviridae</taxon>
        <taxon>Colossusvirus</taxon>
        <taxon>Colossusvirus PW</taxon>
    </lineage>
</organism>
<evidence type="ECO:0000313" key="2">
    <source>
        <dbReference type="Proteomes" id="UP000259026"/>
    </source>
</evidence>
<name>A0A385EAS4_9CAUD</name>
<gene>
    <name evidence="1" type="ORF">CcrPW_gp354</name>
</gene>
<protein>
    <submittedName>
        <fullName evidence="1">Uncharacterized protein</fullName>
    </submittedName>
</protein>
<dbReference type="Pfam" id="PF19698">
    <property type="entry name" value="DUF6197"/>
    <property type="match status" value="1"/>
</dbReference>
<dbReference type="InterPro" id="IPR045677">
    <property type="entry name" value="DUF6197"/>
</dbReference>
<keyword evidence="2" id="KW-1185">Reference proteome</keyword>